<protein>
    <submittedName>
        <fullName evidence="1">Uncharacterized protein</fullName>
    </submittedName>
</protein>
<reference evidence="1 2" key="1">
    <citation type="submission" date="2017-06" db="EMBL/GenBank/DDBJ databases">
        <title>Azoarcus sp. TSNA42 complete genome sequence.</title>
        <authorList>
            <person name="Woo J.-H."/>
            <person name="Kim H.-S."/>
        </authorList>
    </citation>
    <scope>NUCLEOTIDE SEQUENCE [LARGE SCALE GENOMIC DNA]</scope>
    <source>
        <strain evidence="1 2">TSNA42</strain>
    </source>
</reference>
<gene>
    <name evidence="1" type="ORF">CEW87_21930</name>
</gene>
<accession>A0A2U8H9K2</accession>
<proteinExistence type="predicted"/>
<organism evidence="1 2">
    <name type="scientific">Parazoarcus communis</name>
    <dbReference type="NCBI Taxonomy" id="41977"/>
    <lineage>
        <taxon>Bacteria</taxon>
        <taxon>Pseudomonadati</taxon>
        <taxon>Pseudomonadota</taxon>
        <taxon>Betaproteobacteria</taxon>
        <taxon>Rhodocyclales</taxon>
        <taxon>Zoogloeaceae</taxon>
        <taxon>Parazoarcus</taxon>
    </lineage>
</organism>
<evidence type="ECO:0000313" key="2">
    <source>
        <dbReference type="Proteomes" id="UP000244902"/>
    </source>
</evidence>
<dbReference type="AlphaFoldDB" id="A0A2U8H9K2"/>
<dbReference type="EMBL" id="CP022188">
    <property type="protein sequence ID" value="AWI81776.1"/>
    <property type="molecule type" value="Genomic_DNA"/>
</dbReference>
<name>A0A2U8H9K2_9RHOO</name>
<evidence type="ECO:0000313" key="1">
    <source>
        <dbReference type="EMBL" id="AWI81776.1"/>
    </source>
</evidence>
<dbReference type="RefSeq" id="WP_108976721.1">
    <property type="nucleotide sequence ID" value="NZ_CP022188.1"/>
</dbReference>
<dbReference type="Proteomes" id="UP000244902">
    <property type="component" value="Chromosome"/>
</dbReference>
<dbReference type="OrthoDB" id="2883865at2"/>
<sequence length="113" mass="13318">MPRKNLPYLDQERLNYIFEAVYDPLPENAAETLYGDDKMASLLCALKSAQGFNHRFRWDDTCDLFHQFDPILNFAHHTEGTTLWLAMILAIQELYGFSDEKMRNLMKIMTIRK</sequence>